<feature type="compositionally biased region" description="Basic and acidic residues" evidence="1">
    <location>
        <begin position="94"/>
        <end position="114"/>
    </location>
</feature>
<comment type="caution">
    <text evidence="2">The sequence shown here is derived from an EMBL/GenBank/DDBJ whole genome shotgun (WGS) entry which is preliminary data.</text>
</comment>
<sequence length="114" mass="13497">MDFCLRPTHRVTDIQQGADLRIRLFYWLRNRPRRESDPFKSNSIHPGIDSDPPHSQLGIQVLSWLKSFFGITYGKTHRARSRFKSRAPIRQRKMTKEQETSTNKLEKRKLSFPA</sequence>
<organism evidence="2 3">
    <name type="scientific">Laodelphax striatellus</name>
    <name type="common">Small brown planthopper</name>
    <name type="synonym">Delphax striatella</name>
    <dbReference type="NCBI Taxonomy" id="195883"/>
    <lineage>
        <taxon>Eukaryota</taxon>
        <taxon>Metazoa</taxon>
        <taxon>Ecdysozoa</taxon>
        <taxon>Arthropoda</taxon>
        <taxon>Hexapoda</taxon>
        <taxon>Insecta</taxon>
        <taxon>Pterygota</taxon>
        <taxon>Neoptera</taxon>
        <taxon>Paraneoptera</taxon>
        <taxon>Hemiptera</taxon>
        <taxon>Auchenorrhyncha</taxon>
        <taxon>Fulgoroidea</taxon>
        <taxon>Delphacidae</taxon>
        <taxon>Criomorphinae</taxon>
        <taxon>Laodelphax</taxon>
    </lineage>
</organism>
<keyword evidence="3" id="KW-1185">Reference proteome</keyword>
<dbReference type="AlphaFoldDB" id="A0A482WT59"/>
<evidence type="ECO:0000313" key="2">
    <source>
        <dbReference type="EMBL" id="RZF36668.1"/>
    </source>
</evidence>
<dbReference type="EMBL" id="QKKF02026075">
    <property type="protein sequence ID" value="RZF36668.1"/>
    <property type="molecule type" value="Genomic_DNA"/>
</dbReference>
<dbReference type="Proteomes" id="UP000291343">
    <property type="component" value="Unassembled WGS sequence"/>
</dbReference>
<feature type="region of interest" description="Disordered" evidence="1">
    <location>
        <begin position="78"/>
        <end position="114"/>
    </location>
</feature>
<feature type="compositionally biased region" description="Basic residues" evidence="1">
    <location>
        <begin position="78"/>
        <end position="93"/>
    </location>
</feature>
<proteinExistence type="predicted"/>
<evidence type="ECO:0000313" key="3">
    <source>
        <dbReference type="Proteomes" id="UP000291343"/>
    </source>
</evidence>
<dbReference type="InParanoid" id="A0A482WT59"/>
<name>A0A482WT59_LAOST</name>
<protein>
    <submittedName>
        <fullName evidence="2">Uncharacterized protein</fullName>
    </submittedName>
</protein>
<reference evidence="2 3" key="1">
    <citation type="journal article" date="2017" name="Gigascience">
        <title>Genome sequence of the small brown planthopper, Laodelphax striatellus.</title>
        <authorList>
            <person name="Zhu J."/>
            <person name="Jiang F."/>
            <person name="Wang X."/>
            <person name="Yang P."/>
            <person name="Bao Y."/>
            <person name="Zhao W."/>
            <person name="Wang W."/>
            <person name="Lu H."/>
            <person name="Wang Q."/>
            <person name="Cui N."/>
            <person name="Li J."/>
            <person name="Chen X."/>
            <person name="Luo L."/>
            <person name="Yu J."/>
            <person name="Kang L."/>
            <person name="Cui F."/>
        </authorList>
    </citation>
    <scope>NUCLEOTIDE SEQUENCE [LARGE SCALE GENOMIC DNA]</scope>
    <source>
        <strain evidence="2">Lst14</strain>
    </source>
</reference>
<evidence type="ECO:0000256" key="1">
    <source>
        <dbReference type="SAM" id="MobiDB-lite"/>
    </source>
</evidence>
<gene>
    <name evidence="2" type="ORF">LSTR_LSTR012754</name>
</gene>
<accession>A0A482WT59</accession>